<keyword evidence="4" id="KW-1185">Reference proteome</keyword>
<name>A0A9Q0RMP1_BLOTA</name>
<proteinExistence type="predicted"/>
<organism evidence="3 4">
    <name type="scientific">Blomia tropicalis</name>
    <name type="common">Mite</name>
    <dbReference type="NCBI Taxonomy" id="40697"/>
    <lineage>
        <taxon>Eukaryota</taxon>
        <taxon>Metazoa</taxon>
        <taxon>Ecdysozoa</taxon>
        <taxon>Arthropoda</taxon>
        <taxon>Chelicerata</taxon>
        <taxon>Arachnida</taxon>
        <taxon>Acari</taxon>
        <taxon>Acariformes</taxon>
        <taxon>Sarcoptiformes</taxon>
        <taxon>Astigmata</taxon>
        <taxon>Glycyphagoidea</taxon>
        <taxon>Echimyopodidae</taxon>
        <taxon>Blomia</taxon>
    </lineage>
</organism>
<feature type="signal peptide" evidence="2">
    <location>
        <begin position="1"/>
        <end position="19"/>
    </location>
</feature>
<evidence type="ECO:0000313" key="4">
    <source>
        <dbReference type="Proteomes" id="UP001142055"/>
    </source>
</evidence>
<protein>
    <submittedName>
        <fullName evidence="3">Uncharacterized protein</fullName>
    </submittedName>
</protein>
<feature type="chain" id="PRO_5040418636" evidence="2">
    <location>
        <begin position="20"/>
        <end position="541"/>
    </location>
</feature>
<dbReference type="Proteomes" id="UP001142055">
    <property type="component" value="Chromosome 2"/>
</dbReference>
<comment type="caution">
    <text evidence="3">The sequence shown here is derived from an EMBL/GenBank/DDBJ whole genome shotgun (WGS) entry which is preliminary data.</text>
</comment>
<evidence type="ECO:0000256" key="1">
    <source>
        <dbReference type="SAM" id="Phobius"/>
    </source>
</evidence>
<keyword evidence="1" id="KW-0472">Membrane</keyword>
<keyword evidence="1" id="KW-1133">Transmembrane helix</keyword>
<feature type="transmembrane region" description="Helical" evidence="1">
    <location>
        <begin position="483"/>
        <end position="507"/>
    </location>
</feature>
<evidence type="ECO:0000313" key="3">
    <source>
        <dbReference type="EMBL" id="KAJ6219921.1"/>
    </source>
</evidence>
<gene>
    <name evidence="3" type="ORF">RDWZM_005733</name>
</gene>
<keyword evidence="2" id="KW-0732">Signal</keyword>
<dbReference type="InterPro" id="IPR011042">
    <property type="entry name" value="6-blade_b-propeller_TolB-like"/>
</dbReference>
<dbReference type="EMBL" id="JAPWDV010000002">
    <property type="protein sequence ID" value="KAJ6219921.1"/>
    <property type="molecule type" value="Genomic_DNA"/>
</dbReference>
<dbReference type="SUPFAM" id="SSF63825">
    <property type="entry name" value="YWTD domain"/>
    <property type="match status" value="1"/>
</dbReference>
<reference evidence="3" key="1">
    <citation type="submission" date="2022-12" db="EMBL/GenBank/DDBJ databases">
        <title>Genome assemblies of Blomia tropicalis.</title>
        <authorList>
            <person name="Cui Y."/>
        </authorList>
    </citation>
    <scope>NUCLEOTIDE SEQUENCE</scope>
    <source>
        <tissue evidence="3">Adult mites</tissue>
    </source>
</reference>
<evidence type="ECO:0000256" key="2">
    <source>
        <dbReference type="SAM" id="SignalP"/>
    </source>
</evidence>
<dbReference type="AlphaFoldDB" id="A0A9Q0RMP1"/>
<keyword evidence="1" id="KW-0812">Transmembrane</keyword>
<dbReference type="Gene3D" id="2.120.10.30">
    <property type="entry name" value="TolB, C-terminal domain"/>
    <property type="match status" value="1"/>
</dbReference>
<sequence length="541" mass="62487">MNSLVNILTFMLVINGLNANPSIKFSANGANKIENNTRIEMSCTIDDYKPKDNEDYQVFFMRTSSSIGLFKMNEPDEKSNLDKQPTFFMEKLPDLDITEPHYEFPRFSLSINQKSGIGIQSGEDYWCELIKNDGKDDFTLIKESYLLYGNVNMYSNGTNSHVGQCSDQKNVLFIDYSERFNSVVVVCNEENKAFVHTFSNGKLKCNGLHLRQLEAPHLSFYSLDWLNGLLYYTEEQSIYVVDLKPSHSESLLLYQSNQTGTRIMGLVVRPDNQSLYWLEHEKRTNLLQFVHSSQACKDVVRYVLKHLTPDALFYDYISDRFLIIKSRSDSSRTIVLFDGKHPQHNLFGEYHIDLNHRQVNNVILFNDTLVFNANFMNENVRNDLLSISRNETIYWTNINSNQNFGKIVQISNGNTLQQVPVYSIFALINPHLMQRTINSICDKHVCTKQSQDYCIPHTSTKYMCFSNPNRIYRMNETNETGKIFSVILLIIVGLVLLLAVLIGTLVFKKKVRFYQIRLKKINRVNSSRLEAKPDGTEEIAE</sequence>
<accession>A0A9Q0RMP1</accession>